<dbReference type="EMBL" id="JAGQHR010000701">
    <property type="protein sequence ID" value="MCA9729455.1"/>
    <property type="molecule type" value="Genomic_DNA"/>
</dbReference>
<evidence type="ECO:0000313" key="1">
    <source>
        <dbReference type="EMBL" id="MCA9729455.1"/>
    </source>
</evidence>
<reference evidence="1" key="2">
    <citation type="journal article" date="2021" name="Microbiome">
        <title>Successional dynamics and alternative stable states in a saline activated sludge microbial community over 9 years.</title>
        <authorList>
            <person name="Wang Y."/>
            <person name="Ye J."/>
            <person name="Ju F."/>
            <person name="Liu L."/>
            <person name="Boyd J.A."/>
            <person name="Deng Y."/>
            <person name="Parks D.H."/>
            <person name="Jiang X."/>
            <person name="Yin X."/>
            <person name="Woodcroft B.J."/>
            <person name="Tyson G.W."/>
            <person name="Hugenholtz P."/>
            <person name="Polz M.F."/>
            <person name="Zhang T."/>
        </authorList>
    </citation>
    <scope>NUCLEOTIDE SEQUENCE</scope>
    <source>
        <strain evidence="1">HKST-UBA01</strain>
    </source>
</reference>
<gene>
    <name evidence="1" type="ORF">KC729_17340</name>
</gene>
<comment type="caution">
    <text evidence="1">The sequence shown here is derived from an EMBL/GenBank/DDBJ whole genome shotgun (WGS) entry which is preliminary data.</text>
</comment>
<dbReference type="Proteomes" id="UP000697710">
    <property type="component" value="Unassembled WGS sequence"/>
</dbReference>
<evidence type="ECO:0000313" key="2">
    <source>
        <dbReference type="Proteomes" id="UP000697710"/>
    </source>
</evidence>
<evidence type="ECO:0008006" key="3">
    <source>
        <dbReference type="Google" id="ProtNLM"/>
    </source>
</evidence>
<sequence>MVPLSAATRDRLDVLFEGAERAEAEQILLYECVGERNGTEDRTPESLERLRFAVLKVSDGDLDELKRAIAWSRVDFRDVLVWAGFHRDPRDHSDWFPESDG</sequence>
<accession>A0A956M3S4</accession>
<protein>
    <recommendedName>
        <fullName evidence="3">DUF3775 domain-containing protein</fullName>
    </recommendedName>
</protein>
<name>A0A956M3S4_UNCEI</name>
<organism evidence="1 2">
    <name type="scientific">Eiseniibacteriota bacterium</name>
    <dbReference type="NCBI Taxonomy" id="2212470"/>
    <lineage>
        <taxon>Bacteria</taxon>
        <taxon>Candidatus Eiseniibacteriota</taxon>
    </lineage>
</organism>
<reference evidence="1" key="1">
    <citation type="submission" date="2020-04" db="EMBL/GenBank/DDBJ databases">
        <authorList>
            <person name="Zhang T."/>
        </authorList>
    </citation>
    <scope>NUCLEOTIDE SEQUENCE</scope>
    <source>
        <strain evidence="1">HKST-UBA01</strain>
    </source>
</reference>
<proteinExistence type="predicted"/>
<dbReference type="AlphaFoldDB" id="A0A956M3S4"/>